<name>A0A1E1K9U6_9HELO</name>
<feature type="region of interest" description="Disordered" evidence="1">
    <location>
        <begin position="1"/>
        <end position="20"/>
    </location>
</feature>
<organism evidence="2 3">
    <name type="scientific">Rhynchosporium agropyri</name>
    <dbReference type="NCBI Taxonomy" id="914238"/>
    <lineage>
        <taxon>Eukaryota</taxon>
        <taxon>Fungi</taxon>
        <taxon>Dikarya</taxon>
        <taxon>Ascomycota</taxon>
        <taxon>Pezizomycotina</taxon>
        <taxon>Leotiomycetes</taxon>
        <taxon>Helotiales</taxon>
        <taxon>Ploettnerulaceae</taxon>
        <taxon>Rhynchosporium</taxon>
    </lineage>
</organism>
<reference evidence="3" key="1">
    <citation type="submission" date="2016-03" db="EMBL/GenBank/DDBJ databases">
        <authorList>
            <person name="Guldener U."/>
        </authorList>
    </citation>
    <scope>NUCLEOTIDE SEQUENCE [LARGE SCALE GENOMIC DNA]</scope>
    <source>
        <strain evidence="3">04CH-RAC-A.6.1</strain>
    </source>
</reference>
<keyword evidence="3" id="KW-1185">Reference proteome</keyword>
<dbReference type="AlphaFoldDB" id="A0A1E1K9U6"/>
<sequence>MATSQSSMEPMGGASQKAPMVASPCLAMDQYARRSQPTVTERIAHGSTAKERDERIAITKKNVDKWGRVLGVKNIVAPVKDKMTDEMKKM</sequence>
<accession>A0A1E1K9U6</accession>
<evidence type="ECO:0000256" key="1">
    <source>
        <dbReference type="SAM" id="MobiDB-lite"/>
    </source>
</evidence>
<evidence type="ECO:0000313" key="2">
    <source>
        <dbReference type="EMBL" id="CZS94847.1"/>
    </source>
</evidence>
<evidence type="ECO:0000313" key="3">
    <source>
        <dbReference type="Proteomes" id="UP000178912"/>
    </source>
</evidence>
<dbReference type="Proteomes" id="UP000178912">
    <property type="component" value="Unassembled WGS sequence"/>
</dbReference>
<dbReference type="EMBL" id="FJUX01000020">
    <property type="protein sequence ID" value="CZS94847.1"/>
    <property type="molecule type" value="Genomic_DNA"/>
</dbReference>
<gene>
    <name evidence="2" type="ORF">RAG0_04687</name>
</gene>
<proteinExistence type="predicted"/>
<protein>
    <submittedName>
        <fullName evidence="2">Uncharacterized protein</fullName>
    </submittedName>
</protein>